<feature type="transmembrane region" description="Helical" evidence="7">
    <location>
        <begin position="298"/>
        <end position="320"/>
    </location>
</feature>
<dbReference type="InterPro" id="IPR004638">
    <property type="entry name" value="EmrB-like"/>
</dbReference>
<feature type="transmembrane region" description="Helical" evidence="7">
    <location>
        <begin position="265"/>
        <end position="286"/>
    </location>
</feature>
<evidence type="ECO:0000313" key="9">
    <source>
        <dbReference type="EMBL" id="MBB5872065.1"/>
    </source>
</evidence>
<evidence type="ECO:0000256" key="5">
    <source>
        <dbReference type="ARBA" id="ARBA00022989"/>
    </source>
</evidence>
<dbReference type="RefSeq" id="WP_184841396.1">
    <property type="nucleotide sequence ID" value="NZ_JACHMN010000003.1"/>
</dbReference>
<feature type="transmembrane region" description="Helical" evidence="7">
    <location>
        <begin position="327"/>
        <end position="348"/>
    </location>
</feature>
<dbReference type="AlphaFoldDB" id="A0A841BWL3"/>
<dbReference type="PANTHER" id="PTHR42718">
    <property type="entry name" value="MAJOR FACILITATOR SUPERFAMILY MULTIDRUG TRANSPORTER MFSC"/>
    <property type="match status" value="1"/>
</dbReference>
<keyword evidence="2" id="KW-0813">Transport</keyword>
<dbReference type="PANTHER" id="PTHR42718:SF42">
    <property type="entry name" value="EXPORT PROTEIN"/>
    <property type="match status" value="1"/>
</dbReference>
<feature type="transmembrane region" description="Helical" evidence="7">
    <location>
        <begin position="137"/>
        <end position="158"/>
    </location>
</feature>
<feature type="transmembrane region" description="Helical" evidence="7">
    <location>
        <begin position="198"/>
        <end position="218"/>
    </location>
</feature>
<keyword evidence="5 7" id="KW-1133">Transmembrane helix</keyword>
<dbReference type="PROSITE" id="PS50850">
    <property type="entry name" value="MFS"/>
    <property type="match status" value="1"/>
</dbReference>
<feature type="transmembrane region" description="Helical" evidence="7">
    <location>
        <begin position="463"/>
        <end position="489"/>
    </location>
</feature>
<feature type="transmembrane region" description="Helical" evidence="7">
    <location>
        <begin position="49"/>
        <end position="67"/>
    </location>
</feature>
<dbReference type="InterPro" id="IPR036259">
    <property type="entry name" value="MFS_trans_sf"/>
</dbReference>
<dbReference type="CDD" id="cd17321">
    <property type="entry name" value="MFS_MMR_MDR_like"/>
    <property type="match status" value="1"/>
</dbReference>
<gene>
    <name evidence="9" type="ORF">F4553_005499</name>
</gene>
<feature type="transmembrane region" description="Helical" evidence="7">
    <location>
        <begin position="104"/>
        <end position="125"/>
    </location>
</feature>
<comment type="caution">
    <text evidence="9">The sequence shown here is derived from an EMBL/GenBank/DDBJ whole genome shotgun (WGS) entry which is preliminary data.</text>
</comment>
<dbReference type="InterPro" id="IPR011701">
    <property type="entry name" value="MFS"/>
</dbReference>
<dbReference type="Pfam" id="PF07690">
    <property type="entry name" value="MFS_1"/>
    <property type="match status" value="1"/>
</dbReference>
<name>A0A841BWL3_9ACTN</name>
<evidence type="ECO:0000313" key="10">
    <source>
        <dbReference type="Proteomes" id="UP000587527"/>
    </source>
</evidence>
<evidence type="ECO:0000256" key="2">
    <source>
        <dbReference type="ARBA" id="ARBA00022448"/>
    </source>
</evidence>
<feature type="transmembrane region" description="Helical" evidence="7">
    <location>
        <begin position="403"/>
        <end position="421"/>
    </location>
</feature>
<dbReference type="NCBIfam" id="TIGR00711">
    <property type="entry name" value="efflux_EmrB"/>
    <property type="match status" value="1"/>
</dbReference>
<feature type="transmembrane region" description="Helical" evidence="7">
    <location>
        <begin position="164"/>
        <end position="186"/>
    </location>
</feature>
<evidence type="ECO:0000256" key="1">
    <source>
        <dbReference type="ARBA" id="ARBA00004651"/>
    </source>
</evidence>
<protein>
    <submittedName>
        <fullName evidence="9">EmrB/QacA subfamily drug resistance transporter</fullName>
    </submittedName>
</protein>
<reference evidence="9 10" key="1">
    <citation type="submission" date="2020-08" db="EMBL/GenBank/DDBJ databases">
        <title>Sequencing the genomes of 1000 actinobacteria strains.</title>
        <authorList>
            <person name="Klenk H.-P."/>
        </authorList>
    </citation>
    <scope>NUCLEOTIDE SEQUENCE [LARGE SCALE GENOMIC DNA]</scope>
    <source>
        <strain evidence="9 10">DSM 45362</strain>
    </source>
</reference>
<dbReference type="SUPFAM" id="SSF103473">
    <property type="entry name" value="MFS general substrate transporter"/>
    <property type="match status" value="1"/>
</dbReference>
<keyword evidence="4 7" id="KW-0812">Transmembrane</keyword>
<sequence>MQTSTSSPRRWWALAALALSVLVVGLDGTVLNVALPTLARDLGAGTDDLQWIIDAYLVVLAALMLPAGLLGDRLGRKKLLLTGLALFLGASLAAAFAGGTAALIAARAAMGIGAAIILPVSMAILPSIFPPDERGRAIAIWTGGTALGLPLGPILGGWLLEHFWWGSVFLINVPVIGLALVMATMLLPESKDPQGRRLDPLGVALAVAGLGGIVFGVIQAPADGWADPTVLATLIGGALALGGFVTLQLRSRQPMVELRLFRQPIFVWGTVSAAFVSLTLVGLLFVTPQYLQVVLGNGAFGTGLRLVPLIGGLLVGGLASERLTKRLGVRTVVSAGMLVLAAGFALGAQTTTTGGYAEAARWLTVVGLGIGLTLPPIMDAVLAAVPEEQAGAGSGLLQALRQVGGALGVATLGSLLSFAYARDLDTSGLPAQAATAAEDSITGAVAVAQRLGDQALLSSAQAAFIHGMNVVLVASAIGAVLGAILIAVFMPGRPAPTPAASENGTHELSRTP</sequence>
<dbReference type="Gene3D" id="1.20.1250.20">
    <property type="entry name" value="MFS general substrate transporter like domains"/>
    <property type="match status" value="2"/>
</dbReference>
<feature type="transmembrane region" description="Helical" evidence="7">
    <location>
        <begin position="360"/>
        <end position="382"/>
    </location>
</feature>
<feature type="transmembrane region" description="Helical" evidence="7">
    <location>
        <begin position="230"/>
        <end position="249"/>
    </location>
</feature>
<accession>A0A841BWL3</accession>
<feature type="domain" description="Major facilitator superfamily (MFS) profile" evidence="8">
    <location>
        <begin position="13"/>
        <end position="494"/>
    </location>
</feature>
<comment type="subcellular location">
    <subcellularLocation>
        <location evidence="1">Cell membrane</location>
        <topology evidence="1">Multi-pass membrane protein</topology>
    </subcellularLocation>
</comment>
<evidence type="ECO:0000256" key="4">
    <source>
        <dbReference type="ARBA" id="ARBA00022692"/>
    </source>
</evidence>
<evidence type="ECO:0000259" key="8">
    <source>
        <dbReference type="PROSITE" id="PS50850"/>
    </source>
</evidence>
<proteinExistence type="predicted"/>
<dbReference type="PRINTS" id="PR01036">
    <property type="entry name" value="TCRTETB"/>
</dbReference>
<keyword evidence="10" id="KW-1185">Reference proteome</keyword>
<feature type="transmembrane region" description="Helical" evidence="7">
    <location>
        <begin position="79"/>
        <end position="98"/>
    </location>
</feature>
<dbReference type="EMBL" id="JACHMN010000003">
    <property type="protein sequence ID" value="MBB5872065.1"/>
    <property type="molecule type" value="Genomic_DNA"/>
</dbReference>
<evidence type="ECO:0000256" key="7">
    <source>
        <dbReference type="SAM" id="Phobius"/>
    </source>
</evidence>
<dbReference type="GO" id="GO:0022857">
    <property type="term" value="F:transmembrane transporter activity"/>
    <property type="evidence" value="ECO:0007669"/>
    <property type="project" value="InterPro"/>
</dbReference>
<dbReference type="InterPro" id="IPR020846">
    <property type="entry name" value="MFS_dom"/>
</dbReference>
<keyword evidence="3" id="KW-1003">Cell membrane</keyword>
<keyword evidence="6 7" id="KW-0472">Membrane</keyword>
<evidence type="ECO:0000256" key="6">
    <source>
        <dbReference type="ARBA" id="ARBA00023136"/>
    </source>
</evidence>
<dbReference type="GO" id="GO:0005886">
    <property type="term" value="C:plasma membrane"/>
    <property type="evidence" value="ECO:0007669"/>
    <property type="project" value="UniProtKB-SubCell"/>
</dbReference>
<organism evidence="9 10">
    <name type="scientific">Allocatelliglobosispora scoriae</name>
    <dbReference type="NCBI Taxonomy" id="643052"/>
    <lineage>
        <taxon>Bacteria</taxon>
        <taxon>Bacillati</taxon>
        <taxon>Actinomycetota</taxon>
        <taxon>Actinomycetes</taxon>
        <taxon>Micromonosporales</taxon>
        <taxon>Micromonosporaceae</taxon>
        <taxon>Allocatelliglobosispora</taxon>
    </lineage>
</organism>
<dbReference type="Proteomes" id="UP000587527">
    <property type="component" value="Unassembled WGS sequence"/>
</dbReference>
<evidence type="ECO:0000256" key="3">
    <source>
        <dbReference type="ARBA" id="ARBA00022475"/>
    </source>
</evidence>